<dbReference type="InterPro" id="IPR037124">
    <property type="entry name" value="Chaperonin_GroES_sf"/>
</dbReference>
<dbReference type="FunFam" id="2.30.33.40:FF:000001">
    <property type="entry name" value="10 kDa chaperonin"/>
    <property type="match status" value="1"/>
</dbReference>
<dbReference type="NCBIfam" id="NF001531">
    <property type="entry name" value="PRK00364.2-2"/>
    <property type="match status" value="1"/>
</dbReference>
<reference evidence="3" key="1">
    <citation type="journal article" date="2014" name="Front. Microbiol.">
        <title>High frequency of phylogenetically diverse reductive dehalogenase-homologous genes in deep subseafloor sedimentary metagenomes.</title>
        <authorList>
            <person name="Kawai M."/>
            <person name="Futagami T."/>
            <person name="Toyoda A."/>
            <person name="Takaki Y."/>
            <person name="Nishi S."/>
            <person name="Hori S."/>
            <person name="Arai W."/>
            <person name="Tsubouchi T."/>
            <person name="Morono Y."/>
            <person name="Uchiyama I."/>
            <person name="Ito T."/>
            <person name="Fujiyama A."/>
            <person name="Inagaki F."/>
            <person name="Takami H."/>
        </authorList>
    </citation>
    <scope>NUCLEOTIDE SEQUENCE</scope>
    <source>
        <strain evidence="3">Expedition CK06-06</strain>
    </source>
</reference>
<keyword evidence="2" id="KW-0143">Chaperone</keyword>
<evidence type="ECO:0000313" key="3">
    <source>
        <dbReference type="EMBL" id="GAG22914.1"/>
    </source>
</evidence>
<dbReference type="EMBL" id="BARS01037139">
    <property type="protein sequence ID" value="GAG22914.1"/>
    <property type="molecule type" value="Genomic_DNA"/>
</dbReference>
<dbReference type="InterPro" id="IPR018369">
    <property type="entry name" value="Chaprnonin_Cpn10_CS"/>
</dbReference>
<accession>X0VWV1</accession>
<dbReference type="InterPro" id="IPR020818">
    <property type="entry name" value="Chaperonin_GroES"/>
</dbReference>
<dbReference type="PRINTS" id="PR00297">
    <property type="entry name" value="CHAPERONIN10"/>
</dbReference>
<sequence length="100" mass="10730">AAKKLKIHPLDDRIVVEPVEAEERTAGGIVLPDSAQEKPQRGHVVAVGPGRLLESGQRASLLVSLGDEVIYGKYSGNDIEVDGHDVKILREGDILAKVLN</sequence>
<dbReference type="HAMAP" id="MF_00580">
    <property type="entry name" value="CH10"/>
    <property type="match status" value="1"/>
</dbReference>
<dbReference type="AlphaFoldDB" id="X0VWV1"/>
<evidence type="ECO:0000256" key="2">
    <source>
        <dbReference type="ARBA" id="ARBA00023186"/>
    </source>
</evidence>
<dbReference type="Gene3D" id="2.30.33.40">
    <property type="entry name" value="GroES chaperonin"/>
    <property type="match status" value="1"/>
</dbReference>
<evidence type="ECO:0000256" key="1">
    <source>
        <dbReference type="ARBA" id="ARBA00006975"/>
    </source>
</evidence>
<dbReference type="GO" id="GO:0051087">
    <property type="term" value="F:protein-folding chaperone binding"/>
    <property type="evidence" value="ECO:0007669"/>
    <property type="project" value="TreeGrafter"/>
</dbReference>
<dbReference type="GO" id="GO:0051082">
    <property type="term" value="F:unfolded protein binding"/>
    <property type="evidence" value="ECO:0007669"/>
    <property type="project" value="TreeGrafter"/>
</dbReference>
<evidence type="ECO:0008006" key="4">
    <source>
        <dbReference type="Google" id="ProtNLM"/>
    </source>
</evidence>
<dbReference type="CDD" id="cd00320">
    <property type="entry name" value="cpn10"/>
    <property type="match status" value="1"/>
</dbReference>
<dbReference type="SUPFAM" id="SSF50129">
    <property type="entry name" value="GroES-like"/>
    <property type="match status" value="1"/>
</dbReference>
<dbReference type="NCBIfam" id="NF001533">
    <property type="entry name" value="PRK00364.2-4"/>
    <property type="match status" value="1"/>
</dbReference>
<dbReference type="GO" id="GO:0005524">
    <property type="term" value="F:ATP binding"/>
    <property type="evidence" value="ECO:0007669"/>
    <property type="project" value="InterPro"/>
</dbReference>
<dbReference type="Pfam" id="PF00166">
    <property type="entry name" value="Cpn10"/>
    <property type="match status" value="1"/>
</dbReference>
<feature type="non-terminal residue" evidence="3">
    <location>
        <position position="1"/>
    </location>
</feature>
<dbReference type="SMART" id="SM00883">
    <property type="entry name" value="Cpn10"/>
    <property type="match status" value="1"/>
</dbReference>
<proteinExistence type="inferred from homology"/>
<gene>
    <name evidence="3" type="ORF">S01H1_56984</name>
</gene>
<comment type="similarity">
    <text evidence="1">Belongs to the GroES chaperonin family.</text>
</comment>
<dbReference type="PANTHER" id="PTHR10772">
    <property type="entry name" value="10 KDA HEAT SHOCK PROTEIN"/>
    <property type="match status" value="1"/>
</dbReference>
<protein>
    <recommendedName>
        <fullName evidence="4">10 kDa chaperonin</fullName>
    </recommendedName>
</protein>
<comment type="caution">
    <text evidence="3">The sequence shown here is derived from an EMBL/GenBank/DDBJ whole genome shotgun (WGS) entry which is preliminary data.</text>
</comment>
<dbReference type="GO" id="GO:0044183">
    <property type="term" value="F:protein folding chaperone"/>
    <property type="evidence" value="ECO:0007669"/>
    <property type="project" value="InterPro"/>
</dbReference>
<organism evidence="3">
    <name type="scientific">marine sediment metagenome</name>
    <dbReference type="NCBI Taxonomy" id="412755"/>
    <lineage>
        <taxon>unclassified sequences</taxon>
        <taxon>metagenomes</taxon>
        <taxon>ecological metagenomes</taxon>
    </lineage>
</organism>
<dbReference type="GO" id="GO:0046872">
    <property type="term" value="F:metal ion binding"/>
    <property type="evidence" value="ECO:0007669"/>
    <property type="project" value="TreeGrafter"/>
</dbReference>
<dbReference type="PANTHER" id="PTHR10772:SF58">
    <property type="entry name" value="CO-CHAPERONIN GROES"/>
    <property type="match status" value="1"/>
</dbReference>
<dbReference type="PROSITE" id="PS00681">
    <property type="entry name" value="CHAPERONINS_CPN10"/>
    <property type="match status" value="1"/>
</dbReference>
<name>X0VWV1_9ZZZZ</name>
<dbReference type="InterPro" id="IPR011032">
    <property type="entry name" value="GroES-like_sf"/>
</dbReference>